<evidence type="ECO:0000256" key="3">
    <source>
        <dbReference type="RuleBase" id="RU000363"/>
    </source>
</evidence>
<reference evidence="4 5" key="1">
    <citation type="submission" date="2015-09" db="EMBL/GenBank/DDBJ databases">
        <title>Draft genome sequence of Kouleothrix aurantiaca JCM 19913.</title>
        <authorList>
            <person name="Hemp J."/>
        </authorList>
    </citation>
    <scope>NUCLEOTIDE SEQUENCE [LARGE SCALE GENOMIC DNA]</scope>
    <source>
        <strain evidence="4 5">COM-B</strain>
    </source>
</reference>
<evidence type="ECO:0000313" key="4">
    <source>
        <dbReference type="EMBL" id="KPV54212.1"/>
    </source>
</evidence>
<gene>
    <name evidence="4" type="ORF">SE17_05155</name>
</gene>
<protein>
    <submittedName>
        <fullName evidence="4">Short-chain dehydrogenase</fullName>
    </submittedName>
</protein>
<proteinExistence type="inferred from homology"/>
<dbReference type="Proteomes" id="UP000050509">
    <property type="component" value="Unassembled WGS sequence"/>
</dbReference>
<evidence type="ECO:0000313" key="5">
    <source>
        <dbReference type="Proteomes" id="UP000050509"/>
    </source>
</evidence>
<dbReference type="InterPro" id="IPR036291">
    <property type="entry name" value="NAD(P)-bd_dom_sf"/>
</dbReference>
<dbReference type="AlphaFoldDB" id="A0A0P9FBY0"/>
<organism evidence="4 5">
    <name type="scientific">Kouleothrix aurantiaca</name>
    <dbReference type="NCBI Taxonomy" id="186479"/>
    <lineage>
        <taxon>Bacteria</taxon>
        <taxon>Bacillati</taxon>
        <taxon>Chloroflexota</taxon>
        <taxon>Chloroflexia</taxon>
        <taxon>Chloroflexales</taxon>
        <taxon>Roseiflexineae</taxon>
        <taxon>Roseiflexaceae</taxon>
        <taxon>Kouleothrix</taxon>
    </lineage>
</organism>
<dbReference type="CDD" id="cd05233">
    <property type="entry name" value="SDR_c"/>
    <property type="match status" value="1"/>
</dbReference>
<dbReference type="Gene3D" id="3.40.50.720">
    <property type="entry name" value="NAD(P)-binding Rossmann-like Domain"/>
    <property type="match status" value="1"/>
</dbReference>
<dbReference type="PANTHER" id="PTHR42879">
    <property type="entry name" value="3-OXOACYL-(ACYL-CARRIER-PROTEIN) REDUCTASE"/>
    <property type="match status" value="1"/>
</dbReference>
<dbReference type="InterPro" id="IPR002347">
    <property type="entry name" value="SDR_fam"/>
</dbReference>
<keyword evidence="2" id="KW-0560">Oxidoreductase</keyword>
<dbReference type="PRINTS" id="PR00081">
    <property type="entry name" value="GDHRDH"/>
</dbReference>
<keyword evidence="5" id="KW-1185">Reference proteome</keyword>
<dbReference type="GO" id="GO:0016491">
    <property type="term" value="F:oxidoreductase activity"/>
    <property type="evidence" value="ECO:0007669"/>
    <property type="project" value="UniProtKB-KW"/>
</dbReference>
<dbReference type="PRINTS" id="PR00080">
    <property type="entry name" value="SDRFAMILY"/>
</dbReference>
<comment type="similarity">
    <text evidence="1 3">Belongs to the short-chain dehydrogenases/reductases (SDR) family.</text>
</comment>
<sequence length="237" mass="24601">MEFAEQVAIVVGGSRGIGAAVVRKLSAQGARVVAGFHTRAADAEALAASCAGLPGEVVAQQCDVRSRESVDALVAGTLERWGRIDVLVNSAGGALVQPFEEIKLADWEGALRIGLTSVFLACKHVAPRMGAGGLIVNVASVAARQAFPGWSAYVAAKHGLLGFSGAIREELRPRGIRVSVVLPAATDTALWDALPGEWNRATMLRAEDVGAAIAQLAAQPAYMTTEELTVGHVAGRL</sequence>
<dbReference type="PANTHER" id="PTHR42879:SF2">
    <property type="entry name" value="3-OXOACYL-[ACYL-CARRIER-PROTEIN] REDUCTASE FABG"/>
    <property type="match status" value="1"/>
</dbReference>
<accession>A0A0P9FBY0</accession>
<dbReference type="InterPro" id="IPR050259">
    <property type="entry name" value="SDR"/>
</dbReference>
<dbReference type="FunFam" id="3.40.50.720:FF:000084">
    <property type="entry name" value="Short-chain dehydrogenase reductase"/>
    <property type="match status" value="1"/>
</dbReference>
<dbReference type="EMBL" id="LJCR01000093">
    <property type="protein sequence ID" value="KPV54212.1"/>
    <property type="molecule type" value="Genomic_DNA"/>
</dbReference>
<dbReference type="InterPro" id="IPR020904">
    <property type="entry name" value="Sc_DH/Rdtase_CS"/>
</dbReference>
<dbReference type="PATRIC" id="fig|186479.3.peg.10854"/>
<dbReference type="Pfam" id="PF00106">
    <property type="entry name" value="adh_short"/>
    <property type="match status" value="1"/>
</dbReference>
<dbReference type="SUPFAM" id="SSF51735">
    <property type="entry name" value="NAD(P)-binding Rossmann-fold domains"/>
    <property type="match status" value="1"/>
</dbReference>
<comment type="caution">
    <text evidence="4">The sequence shown here is derived from an EMBL/GenBank/DDBJ whole genome shotgun (WGS) entry which is preliminary data.</text>
</comment>
<dbReference type="GO" id="GO:0032787">
    <property type="term" value="P:monocarboxylic acid metabolic process"/>
    <property type="evidence" value="ECO:0007669"/>
    <property type="project" value="UniProtKB-ARBA"/>
</dbReference>
<dbReference type="PROSITE" id="PS00061">
    <property type="entry name" value="ADH_SHORT"/>
    <property type="match status" value="1"/>
</dbReference>
<name>A0A0P9FBY0_9CHLR</name>
<evidence type="ECO:0000256" key="2">
    <source>
        <dbReference type="ARBA" id="ARBA00023002"/>
    </source>
</evidence>
<evidence type="ECO:0000256" key="1">
    <source>
        <dbReference type="ARBA" id="ARBA00006484"/>
    </source>
</evidence>